<feature type="chain" id="PRO_5045601744" evidence="1">
    <location>
        <begin position="21"/>
        <end position="182"/>
    </location>
</feature>
<name>A0ABR4PI58_9HELO</name>
<evidence type="ECO:0000256" key="1">
    <source>
        <dbReference type="SAM" id="SignalP"/>
    </source>
</evidence>
<keyword evidence="1" id="KW-0732">Signal</keyword>
<evidence type="ECO:0000313" key="3">
    <source>
        <dbReference type="Proteomes" id="UP001629113"/>
    </source>
</evidence>
<organism evidence="2 3">
    <name type="scientific">Phlyctema vagabunda</name>
    <dbReference type="NCBI Taxonomy" id="108571"/>
    <lineage>
        <taxon>Eukaryota</taxon>
        <taxon>Fungi</taxon>
        <taxon>Dikarya</taxon>
        <taxon>Ascomycota</taxon>
        <taxon>Pezizomycotina</taxon>
        <taxon>Leotiomycetes</taxon>
        <taxon>Helotiales</taxon>
        <taxon>Dermateaceae</taxon>
        <taxon>Phlyctema</taxon>
    </lineage>
</organism>
<reference evidence="2 3" key="1">
    <citation type="submission" date="2024-06" db="EMBL/GenBank/DDBJ databases">
        <title>Complete genome of Phlyctema vagabunda strain 19-DSS-EL-015.</title>
        <authorList>
            <person name="Fiorenzani C."/>
        </authorList>
    </citation>
    <scope>NUCLEOTIDE SEQUENCE [LARGE SCALE GENOMIC DNA]</scope>
    <source>
        <strain evidence="2 3">19-DSS-EL-015</strain>
    </source>
</reference>
<feature type="signal peptide" evidence="1">
    <location>
        <begin position="1"/>
        <end position="20"/>
    </location>
</feature>
<proteinExistence type="predicted"/>
<dbReference type="EMBL" id="JBFCZG010000004">
    <property type="protein sequence ID" value="KAL3422782.1"/>
    <property type="molecule type" value="Genomic_DNA"/>
</dbReference>
<dbReference type="Proteomes" id="UP001629113">
    <property type="component" value="Unassembled WGS sequence"/>
</dbReference>
<comment type="caution">
    <text evidence="2">The sequence shown here is derived from an EMBL/GenBank/DDBJ whole genome shotgun (WGS) entry which is preliminary data.</text>
</comment>
<keyword evidence="3" id="KW-1185">Reference proteome</keyword>
<evidence type="ECO:0000313" key="2">
    <source>
        <dbReference type="EMBL" id="KAL3422782.1"/>
    </source>
</evidence>
<accession>A0ABR4PI58</accession>
<sequence length="182" mass="19959">MSTLTMKLAVILAGASAAIATSTAVAVHSSTMLSVMEQGALDEQNFSVFTKCVQSLKSSYRAYADEGVLVVIPPTNRTIDIKTTDEGMWKCIESSVKTISLALESTEFFDQVHETSTHLTTLRHTDALRMGIKGQVVMGRVPAPAKANTLQSRDVGYFYQHSSFDNDCVDDYNCYYINTCYG</sequence>
<protein>
    <submittedName>
        <fullName evidence="2">Uncharacterized protein</fullName>
    </submittedName>
</protein>
<gene>
    <name evidence="2" type="ORF">PVAG01_04529</name>
</gene>